<dbReference type="EMBL" id="BMNE01000003">
    <property type="protein sequence ID" value="GGN78617.1"/>
    <property type="molecule type" value="Genomic_DNA"/>
</dbReference>
<keyword evidence="2" id="KW-1185">Reference proteome</keyword>
<proteinExistence type="predicted"/>
<evidence type="ECO:0000313" key="1">
    <source>
        <dbReference type="EMBL" id="GGN78617.1"/>
    </source>
</evidence>
<gene>
    <name evidence="1" type="ORF">GCM10011610_26360</name>
</gene>
<reference evidence="2" key="1">
    <citation type="journal article" date="2019" name="Int. J. Syst. Evol. Microbiol.">
        <title>The Global Catalogue of Microorganisms (GCM) 10K type strain sequencing project: providing services to taxonomists for standard genome sequencing and annotation.</title>
        <authorList>
            <consortium name="The Broad Institute Genomics Platform"/>
            <consortium name="The Broad Institute Genome Sequencing Center for Infectious Disease"/>
            <person name="Wu L."/>
            <person name="Ma J."/>
        </authorList>
    </citation>
    <scope>NUCLEOTIDE SEQUENCE [LARGE SCALE GENOMIC DNA]</scope>
    <source>
        <strain evidence="2">CGMCC 4.7329</strain>
    </source>
</reference>
<comment type="caution">
    <text evidence="1">The sequence shown here is derived from an EMBL/GenBank/DDBJ whole genome shotgun (WGS) entry which is preliminary data.</text>
</comment>
<organism evidence="1 2">
    <name type="scientific">Nocardia rhizosphaerihabitans</name>
    <dbReference type="NCBI Taxonomy" id="1691570"/>
    <lineage>
        <taxon>Bacteria</taxon>
        <taxon>Bacillati</taxon>
        <taxon>Actinomycetota</taxon>
        <taxon>Actinomycetes</taxon>
        <taxon>Mycobacteriales</taxon>
        <taxon>Nocardiaceae</taxon>
        <taxon>Nocardia</taxon>
    </lineage>
</organism>
<protein>
    <submittedName>
        <fullName evidence="1">Uncharacterized protein</fullName>
    </submittedName>
</protein>
<accession>A0ABQ2KBY5</accession>
<name>A0ABQ2KBY5_9NOCA</name>
<sequence>MWSPISGGRNEAGAIDRITRTGIAMQDGWHIDAEIIVKATGLDVVLGGEAAAMRSLRRWATVIRDRNPPEQHAQIVGRLIKSNKFSGWWHRHRGLGSLLSQAF</sequence>
<evidence type="ECO:0000313" key="2">
    <source>
        <dbReference type="Proteomes" id="UP000658127"/>
    </source>
</evidence>
<dbReference type="Proteomes" id="UP000658127">
    <property type="component" value="Unassembled WGS sequence"/>
</dbReference>